<evidence type="ECO:0000313" key="1">
    <source>
        <dbReference type="EMBL" id="MPM48828.1"/>
    </source>
</evidence>
<reference evidence="1" key="1">
    <citation type="submission" date="2019-08" db="EMBL/GenBank/DDBJ databases">
        <authorList>
            <person name="Kucharzyk K."/>
            <person name="Murdoch R.W."/>
            <person name="Higgins S."/>
            <person name="Loffler F."/>
        </authorList>
    </citation>
    <scope>NUCLEOTIDE SEQUENCE</scope>
</reference>
<proteinExistence type="predicted"/>
<sequence length="98" mass="11229">MAKHIVIETVVNQNVSLVVLRINCPVVTQLLGAKYQYTVISQFVIFDNGKCFECFSEPHTIGNNTTAIFFNFLDSPHYTIFLELVKFIPNFFIFKSGF</sequence>
<accession>A0A645A803</accession>
<protein>
    <submittedName>
        <fullName evidence="1">Uncharacterized protein</fullName>
    </submittedName>
</protein>
<dbReference type="EMBL" id="VSSQ01012269">
    <property type="protein sequence ID" value="MPM48828.1"/>
    <property type="molecule type" value="Genomic_DNA"/>
</dbReference>
<organism evidence="1">
    <name type="scientific">bioreactor metagenome</name>
    <dbReference type="NCBI Taxonomy" id="1076179"/>
    <lineage>
        <taxon>unclassified sequences</taxon>
        <taxon>metagenomes</taxon>
        <taxon>ecological metagenomes</taxon>
    </lineage>
</organism>
<name>A0A645A803_9ZZZZ</name>
<gene>
    <name evidence="1" type="ORF">SDC9_95555</name>
</gene>
<comment type="caution">
    <text evidence="1">The sequence shown here is derived from an EMBL/GenBank/DDBJ whole genome shotgun (WGS) entry which is preliminary data.</text>
</comment>
<dbReference type="AlphaFoldDB" id="A0A645A803"/>